<dbReference type="Proteomes" id="UP000823824">
    <property type="component" value="Unassembled WGS sequence"/>
</dbReference>
<dbReference type="InterPro" id="IPR038475">
    <property type="entry name" value="RecG_C_sf"/>
</dbReference>
<comment type="caution">
    <text evidence="2">The sequence shown here is derived from an EMBL/GenBank/DDBJ whole genome shotgun (WGS) entry which is preliminary data.</text>
</comment>
<proteinExistence type="predicted"/>
<dbReference type="InterPro" id="IPR007421">
    <property type="entry name" value="Schlafen_AlbA_2_dom"/>
</dbReference>
<dbReference type="InterPro" id="IPR036388">
    <property type="entry name" value="WH-like_DNA-bd_sf"/>
</dbReference>
<evidence type="ECO:0000259" key="1">
    <source>
        <dbReference type="Pfam" id="PF04326"/>
    </source>
</evidence>
<gene>
    <name evidence="2" type="ORF">H9787_10355</name>
</gene>
<evidence type="ECO:0000313" key="2">
    <source>
        <dbReference type="EMBL" id="HJB14094.1"/>
    </source>
</evidence>
<dbReference type="Gene3D" id="3.30.565.60">
    <property type="match status" value="1"/>
</dbReference>
<dbReference type="Pfam" id="PF13749">
    <property type="entry name" value="HATPase_c_4"/>
    <property type="match status" value="1"/>
</dbReference>
<reference evidence="2" key="2">
    <citation type="submission" date="2021-04" db="EMBL/GenBank/DDBJ databases">
        <authorList>
            <person name="Gilroy R."/>
        </authorList>
    </citation>
    <scope>NUCLEOTIDE SEQUENCE</scope>
    <source>
        <strain evidence="2">ChiBcec18-1249</strain>
    </source>
</reference>
<dbReference type="AlphaFoldDB" id="A0A9D2LK90"/>
<sequence>MFTENKTTELKREYVDDIKNTAIAFANCDGGTLYVGIEDDGTVRGVDDADGTMLRVTNAIRDAVRPDLTMFLECRCETMEGKPVICVRVQRGTARPYYLHSKGIRPEGVFVRQGASTVPASEAAILDMIKETSGDSYEAARSLEQQLTFEQASAFFRSRNVAFGPAQMRTLHLIGPDGTYTNLAFLLSDQCNHTVKLAVFEGSKKSVFKDRQELTGSLLQQLEDAYGYIDRFNRTRAEFSGLDRVDIRDYPPEAVREALLNALVHRDYAFSGPTLISIFEDRIEFVTIGGLARGIGLEDIRLGVSVLRNPDLANIFYRLRLIEAYGTGILRIHECYAGAAVQPAIEATDHAFKITLPNLNFSREAENTPPARPATSLGKREARVQKVIGLCRENGWVVRKDVEAALGVSQATAILLLREMTRDGLLEKQGTAKNLRYYLAEM</sequence>
<name>A0A9D2LK90_9FIRM</name>
<dbReference type="Gene3D" id="1.10.10.10">
    <property type="entry name" value="Winged helix-like DNA-binding domain superfamily/Winged helix DNA-binding domain"/>
    <property type="match status" value="1"/>
</dbReference>
<dbReference type="EMBL" id="DWZJ01000094">
    <property type="protein sequence ID" value="HJB14094.1"/>
    <property type="molecule type" value="Genomic_DNA"/>
</dbReference>
<dbReference type="PANTHER" id="PTHR30595:SF6">
    <property type="entry name" value="SCHLAFEN ALBA-2 DOMAIN-CONTAINING PROTEIN"/>
    <property type="match status" value="1"/>
</dbReference>
<dbReference type="PANTHER" id="PTHR30595">
    <property type="entry name" value="GLPR-RELATED TRANSCRIPTIONAL REPRESSOR"/>
    <property type="match status" value="1"/>
</dbReference>
<dbReference type="Gene3D" id="3.30.950.30">
    <property type="entry name" value="Schlafen, AAA domain"/>
    <property type="match status" value="1"/>
</dbReference>
<dbReference type="InterPro" id="IPR038461">
    <property type="entry name" value="Schlafen_AlbA_2_dom_sf"/>
</dbReference>
<reference evidence="2" key="1">
    <citation type="journal article" date="2021" name="PeerJ">
        <title>Extensive microbial diversity within the chicken gut microbiome revealed by metagenomics and culture.</title>
        <authorList>
            <person name="Gilroy R."/>
            <person name="Ravi A."/>
            <person name="Getino M."/>
            <person name="Pursley I."/>
            <person name="Horton D.L."/>
            <person name="Alikhan N.F."/>
            <person name="Baker D."/>
            <person name="Gharbi K."/>
            <person name="Hall N."/>
            <person name="Watson M."/>
            <person name="Adriaenssens E.M."/>
            <person name="Foster-Nyarko E."/>
            <person name="Jarju S."/>
            <person name="Secka A."/>
            <person name="Antonio M."/>
            <person name="Oren A."/>
            <person name="Chaudhuri R.R."/>
            <person name="La Ragione R."/>
            <person name="Hildebrand F."/>
            <person name="Pallen M.J."/>
        </authorList>
    </citation>
    <scope>NUCLEOTIDE SEQUENCE</scope>
    <source>
        <strain evidence="2">ChiBcec18-1249</strain>
    </source>
</reference>
<accession>A0A9D2LK90</accession>
<organism evidence="2 3">
    <name type="scientific">Candidatus Oscillibacter excrementigallinarum</name>
    <dbReference type="NCBI Taxonomy" id="2838716"/>
    <lineage>
        <taxon>Bacteria</taxon>
        <taxon>Bacillati</taxon>
        <taxon>Bacillota</taxon>
        <taxon>Clostridia</taxon>
        <taxon>Eubacteriales</taxon>
        <taxon>Oscillospiraceae</taxon>
        <taxon>Oscillibacter</taxon>
    </lineage>
</organism>
<dbReference type="Pfam" id="PF04326">
    <property type="entry name" value="SLFN_AlbA_2"/>
    <property type="match status" value="1"/>
</dbReference>
<evidence type="ECO:0000313" key="3">
    <source>
        <dbReference type="Proteomes" id="UP000823824"/>
    </source>
</evidence>
<protein>
    <submittedName>
        <fullName evidence="2">DNA binding domain-containing protein</fullName>
    </submittedName>
</protein>
<feature type="domain" description="Schlafen AlbA-2" evidence="1">
    <location>
        <begin position="4"/>
        <end position="120"/>
    </location>
</feature>